<keyword evidence="1" id="KW-0862">Zinc</keyword>
<keyword evidence="1" id="KW-0863">Zinc-finger</keyword>
<accession>A0AAD9PRN4</accession>
<feature type="domain" description="CCHC-type" evidence="2">
    <location>
        <begin position="81"/>
        <end position="94"/>
    </location>
</feature>
<dbReference type="AlphaFoldDB" id="A0AAD9PRN4"/>
<dbReference type="GO" id="GO:0008270">
    <property type="term" value="F:zinc ion binding"/>
    <property type="evidence" value="ECO:0007669"/>
    <property type="project" value="UniProtKB-KW"/>
</dbReference>
<keyword evidence="4" id="KW-1185">Reference proteome</keyword>
<evidence type="ECO:0000313" key="3">
    <source>
        <dbReference type="EMBL" id="KAK2547641.1"/>
    </source>
</evidence>
<keyword evidence="1" id="KW-0479">Metal-binding</keyword>
<evidence type="ECO:0000313" key="4">
    <source>
        <dbReference type="Proteomes" id="UP001249851"/>
    </source>
</evidence>
<sequence length="138" mass="15757">MLRSLLDKNGYRLIGSSNLGQYVSMALIQEIEQIKKELEMPGQVGFIRDISVILDELYLYVCEVLKTLEKRRQMFNEKKLCYNCGREGHGANYCLCDTPSCSASRVVHLKVAVEEFQRKLNSFIARGKSPRHIIADNA</sequence>
<dbReference type="EMBL" id="JARQWQ010000174">
    <property type="protein sequence ID" value="KAK2547641.1"/>
    <property type="molecule type" value="Genomic_DNA"/>
</dbReference>
<evidence type="ECO:0000259" key="2">
    <source>
        <dbReference type="PROSITE" id="PS50158"/>
    </source>
</evidence>
<dbReference type="InterPro" id="IPR001878">
    <property type="entry name" value="Znf_CCHC"/>
</dbReference>
<dbReference type="GO" id="GO:0003676">
    <property type="term" value="F:nucleic acid binding"/>
    <property type="evidence" value="ECO:0007669"/>
    <property type="project" value="InterPro"/>
</dbReference>
<dbReference type="PROSITE" id="PS50158">
    <property type="entry name" value="ZF_CCHC"/>
    <property type="match status" value="1"/>
</dbReference>
<reference evidence="3" key="1">
    <citation type="journal article" date="2023" name="G3 (Bethesda)">
        <title>Whole genome assembly and annotation of the endangered Caribbean coral Acropora cervicornis.</title>
        <authorList>
            <person name="Selwyn J.D."/>
            <person name="Vollmer S.V."/>
        </authorList>
    </citation>
    <scope>NUCLEOTIDE SEQUENCE</scope>
    <source>
        <strain evidence="3">K2</strain>
    </source>
</reference>
<dbReference type="Proteomes" id="UP001249851">
    <property type="component" value="Unassembled WGS sequence"/>
</dbReference>
<evidence type="ECO:0000256" key="1">
    <source>
        <dbReference type="PROSITE-ProRule" id="PRU00047"/>
    </source>
</evidence>
<comment type="caution">
    <text evidence="3">The sequence shown here is derived from an EMBL/GenBank/DDBJ whole genome shotgun (WGS) entry which is preliminary data.</text>
</comment>
<organism evidence="3 4">
    <name type="scientific">Acropora cervicornis</name>
    <name type="common">Staghorn coral</name>
    <dbReference type="NCBI Taxonomy" id="6130"/>
    <lineage>
        <taxon>Eukaryota</taxon>
        <taxon>Metazoa</taxon>
        <taxon>Cnidaria</taxon>
        <taxon>Anthozoa</taxon>
        <taxon>Hexacorallia</taxon>
        <taxon>Scleractinia</taxon>
        <taxon>Astrocoeniina</taxon>
        <taxon>Acroporidae</taxon>
        <taxon>Acropora</taxon>
    </lineage>
</organism>
<protein>
    <recommendedName>
        <fullName evidence="2">CCHC-type domain-containing protein</fullName>
    </recommendedName>
</protein>
<gene>
    <name evidence="3" type="ORF">P5673_032338</name>
</gene>
<reference evidence="3" key="2">
    <citation type="journal article" date="2023" name="Science">
        <title>Genomic signatures of disease resistance in endangered staghorn corals.</title>
        <authorList>
            <person name="Vollmer S.V."/>
            <person name="Selwyn J.D."/>
            <person name="Despard B.A."/>
            <person name="Roesel C.L."/>
        </authorList>
    </citation>
    <scope>NUCLEOTIDE SEQUENCE</scope>
    <source>
        <strain evidence="3">K2</strain>
    </source>
</reference>
<name>A0AAD9PRN4_ACRCE</name>
<proteinExistence type="predicted"/>